<dbReference type="InterPro" id="IPR039910">
    <property type="entry name" value="D15-like"/>
</dbReference>
<protein>
    <submittedName>
        <fullName evidence="9">Beta-barrel assembly machine subunit BamA</fullName>
    </submittedName>
</protein>
<feature type="region of interest" description="Disordered" evidence="5">
    <location>
        <begin position="37"/>
        <end position="75"/>
    </location>
</feature>
<dbReference type="Pfam" id="PF07244">
    <property type="entry name" value="POTRA"/>
    <property type="match status" value="5"/>
</dbReference>
<organism evidence="9 10">
    <name type="scientific">Acidipila rosea</name>
    <dbReference type="NCBI Taxonomy" id="768535"/>
    <lineage>
        <taxon>Bacteria</taxon>
        <taxon>Pseudomonadati</taxon>
        <taxon>Acidobacteriota</taxon>
        <taxon>Terriglobia</taxon>
        <taxon>Terriglobales</taxon>
        <taxon>Acidobacteriaceae</taxon>
        <taxon>Acidipila</taxon>
    </lineage>
</organism>
<feature type="domain" description="Bacterial surface antigen (D15)" evidence="7">
    <location>
        <begin position="720"/>
        <end position="1094"/>
    </location>
</feature>
<keyword evidence="2" id="KW-1134">Transmembrane beta strand</keyword>
<keyword evidence="6" id="KW-0732">Signal</keyword>
<evidence type="ECO:0000256" key="6">
    <source>
        <dbReference type="SAM" id="SignalP"/>
    </source>
</evidence>
<evidence type="ECO:0000256" key="1">
    <source>
        <dbReference type="ARBA" id="ARBA00004370"/>
    </source>
</evidence>
<dbReference type="PANTHER" id="PTHR12815:SF18">
    <property type="entry name" value="SORTING AND ASSEMBLY MACHINERY COMPONENT 50 HOMOLOG"/>
    <property type="match status" value="1"/>
</dbReference>
<evidence type="ECO:0000313" key="10">
    <source>
        <dbReference type="Proteomes" id="UP000295210"/>
    </source>
</evidence>
<dbReference type="InterPro" id="IPR010827">
    <property type="entry name" value="BamA/TamA_POTRA"/>
</dbReference>
<comment type="subcellular location">
    <subcellularLocation>
        <location evidence="1">Membrane</location>
    </subcellularLocation>
</comment>
<dbReference type="InterPro" id="IPR000184">
    <property type="entry name" value="Bac_surfAg_D15"/>
</dbReference>
<feature type="domain" description="POTRA" evidence="8">
    <location>
        <begin position="507"/>
        <end position="585"/>
    </location>
</feature>
<gene>
    <name evidence="9" type="ORF">C7378_1904</name>
</gene>
<evidence type="ECO:0000259" key="7">
    <source>
        <dbReference type="Pfam" id="PF01103"/>
    </source>
</evidence>
<dbReference type="Gene3D" id="2.40.160.50">
    <property type="entry name" value="membrane protein fhac: a member of the omp85/tpsb transporter family"/>
    <property type="match status" value="1"/>
</dbReference>
<evidence type="ECO:0000256" key="2">
    <source>
        <dbReference type="ARBA" id="ARBA00022452"/>
    </source>
</evidence>
<comment type="caution">
    <text evidence="9">The sequence shown here is derived from an EMBL/GenBank/DDBJ whole genome shotgun (WGS) entry which is preliminary data.</text>
</comment>
<name>A0A4R1L7T4_9BACT</name>
<feature type="domain" description="POTRA" evidence="8">
    <location>
        <begin position="414"/>
        <end position="503"/>
    </location>
</feature>
<accession>A0A4R1L7T4</accession>
<dbReference type="EMBL" id="SMGK01000002">
    <property type="protein sequence ID" value="TCK74282.1"/>
    <property type="molecule type" value="Genomic_DNA"/>
</dbReference>
<dbReference type="GO" id="GO:0019867">
    <property type="term" value="C:outer membrane"/>
    <property type="evidence" value="ECO:0007669"/>
    <property type="project" value="InterPro"/>
</dbReference>
<feature type="domain" description="POTRA" evidence="8">
    <location>
        <begin position="337"/>
        <end position="409"/>
    </location>
</feature>
<keyword evidence="4" id="KW-0472">Membrane</keyword>
<evidence type="ECO:0000256" key="3">
    <source>
        <dbReference type="ARBA" id="ARBA00022692"/>
    </source>
</evidence>
<sequence>MGFICGSTGKQRAKIAQIFVLLLCSAGLSLWGQAAGDTQLNPPSSKAAPKPKKNAKDKEAAPLTGGPAVLPNEAGIQPMKATTPIPVKGSTPTMDAWRGATIRAVEFKGVSAERLAPLPQLLPVQAGQPLDPEKIRNSLRRLYATGLYKTIAVEGYKTGNQVTIIFTGEIAYFLGRITVDGIKGDRLTSLLQRATRLNAGEPYTDAKAAQGTDRIRQTLETNGFFQSRIFTATTVDNEHQQVSLGYVVEQGKQARLGRVTVRGDSGMTAETFRKKGKLKNNSKITRNTVSNALGRLRKQYEKQNRLEANVRLESQEFEPPANHVNYNFQAERGPLVRILVEGVSLSKGKIKNLVPVYEEGAVDEDLLNEGNNRIRDYYQRQGYFDIKVTHTEHVIDPQHTVITFNVVPGPKHEVEAVTIAGNKYFSTDVIEPRLAVQPASLFIRHGIYSAALVDADVDTITALYEGNGFGNVKVTPEVTDTDDLPGSGKKLARLRVKYQIDEGVQQRIGKYTIVGAQKIPLASLTPLLNTQSGQPYSSLNITGDRDAVLTYYLSKGFSQAQVNVAQKPEAHNPNLIDVTMRVTEGDQIFISKVLTSGLHYTKPRTVDERILIHPGEPLNQSALLETQRKLYDLTLFNEVNAAVQNPAGDELRKNVLLQFTEARRWDIEYGAGFQAQTGNPSTNCNAITLVQLGINPNQNCNPNGNFGVSALVELDVSRINLGGTDRSISMKTLYGSLEQQATLIFTNPHIFNNPTLDLSLSGGYTNAQAVTTYAATILQSTLQLTQRPTKPTTLLYNYQFRRTKVNSATVQVSPELVPELTQAARVAGPGFTWVRDTRRPLALDAEGGTYNTVQEFLSDPKFSAQRAFDRLDATNNSYYAFGVKRWVLARSTRVAFIRTYGSPSEQLIPLPERLYGGGPQSLRGFAVNAAGPRDSITGFPIGGAGALVNMTELRLPNPTLPYFGNSLGFVFFHDMGNVFTKGSDIWRSAIRIKQPHSYTCKNLSPTDQAATTTSNSIDQKGTCDFNDFSHAVGLGLRYHTPIGPVRVDFSYNLNPPIFPVILDYNNLGPNGQPGPAHVGQASHFNFFFSIGQAF</sequence>
<feature type="domain" description="POTRA" evidence="8">
    <location>
        <begin position="175"/>
        <end position="251"/>
    </location>
</feature>
<feature type="signal peptide" evidence="6">
    <location>
        <begin position="1"/>
        <end position="34"/>
    </location>
</feature>
<dbReference type="Pfam" id="PF01103">
    <property type="entry name" value="Omp85"/>
    <property type="match status" value="1"/>
</dbReference>
<feature type="domain" description="POTRA" evidence="8">
    <location>
        <begin position="255"/>
        <end position="328"/>
    </location>
</feature>
<keyword evidence="10" id="KW-1185">Reference proteome</keyword>
<feature type="chain" id="PRO_5020661229" evidence="6">
    <location>
        <begin position="35"/>
        <end position="1094"/>
    </location>
</feature>
<reference evidence="9 10" key="1">
    <citation type="submission" date="2019-03" db="EMBL/GenBank/DDBJ databases">
        <title>Genomic Encyclopedia of Type Strains, Phase IV (KMG-IV): sequencing the most valuable type-strain genomes for metagenomic binning, comparative biology and taxonomic classification.</title>
        <authorList>
            <person name="Goeker M."/>
        </authorList>
    </citation>
    <scope>NUCLEOTIDE SEQUENCE [LARGE SCALE GENOMIC DNA]</scope>
    <source>
        <strain evidence="9 10">DSM 103428</strain>
    </source>
</reference>
<evidence type="ECO:0000313" key="9">
    <source>
        <dbReference type="EMBL" id="TCK74282.1"/>
    </source>
</evidence>
<dbReference type="Gene3D" id="3.10.20.310">
    <property type="entry name" value="membrane protein fhac"/>
    <property type="match status" value="6"/>
</dbReference>
<keyword evidence="3" id="KW-0812">Transmembrane</keyword>
<proteinExistence type="predicted"/>
<evidence type="ECO:0000256" key="5">
    <source>
        <dbReference type="SAM" id="MobiDB-lite"/>
    </source>
</evidence>
<evidence type="ECO:0000259" key="8">
    <source>
        <dbReference type="Pfam" id="PF07244"/>
    </source>
</evidence>
<evidence type="ECO:0000256" key="4">
    <source>
        <dbReference type="ARBA" id="ARBA00023136"/>
    </source>
</evidence>
<dbReference type="PANTHER" id="PTHR12815">
    <property type="entry name" value="SORTING AND ASSEMBLY MACHINERY SAMM50 PROTEIN FAMILY MEMBER"/>
    <property type="match status" value="1"/>
</dbReference>
<dbReference type="AlphaFoldDB" id="A0A4R1L7T4"/>
<dbReference type="Proteomes" id="UP000295210">
    <property type="component" value="Unassembled WGS sequence"/>
</dbReference>